<feature type="domain" description="DUF218" evidence="2">
    <location>
        <begin position="43"/>
        <end position="187"/>
    </location>
</feature>
<dbReference type="EMBL" id="CAETWZ010000002">
    <property type="protein sequence ID" value="CAB4367263.1"/>
    <property type="molecule type" value="Genomic_DNA"/>
</dbReference>
<name>A0A6J6AEK4_9ZZZZ</name>
<dbReference type="PANTHER" id="PTHR30336:SF20">
    <property type="entry name" value="DUF218 DOMAIN-CONTAINING PROTEIN"/>
    <property type="match status" value="1"/>
</dbReference>
<protein>
    <submittedName>
        <fullName evidence="3">Unannotated protein</fullName>
    </submittedName>
</protein>
<dbReference type="PANTHER" id="PTHR30336">
    <property type="entry name" value="INNER MEMBRANE PROTEIN, PROBABLE PERMEASE"/>
    <property type="match status" value="1"/>
</dbReference>
<organism evidence="3">
    <name type="scientific">freshwater metagenome</name>
    <dbReference type="NCBI Taxonomy" id="449393"/>
    <lineage>
        <taxon>unclassified sequences</taxon>
        <taxon>metagenomes</taxon>
        <taxon>ecological metagenomes</taxon>
    </lineage>
</organism>
<proteinExistence type="predicted"/>
<evidence type="ECO:0000256" key="1">
    <source>
        <dbReference type="SAM" id="Phobius"/>
    </source>
</evidence>
<sequence>MRAVVRSVFVIAVATCVALVAYVVLVATSLMWVGSHHSTTTSDAIVVMGAAQYDGVPSPLLASRLQHAFDLWKSKQAPLIAVTGGKRAGDRFTEGATSRRWLTDRGVPAMSIIVEAVGHSTWESIENLAPLLRDADVRSVVVVSSSWHVQRAELSLEELGFTAYASASPDGVLSGSSEKSKLMREIAGVAFGRIIGFGRLFDITG</sequence>
<accession>A0A6J6AEK4</accession>
<reference evidence="3" key="1">
    <citation type="submission" date="2020-05" db="EMBL/GenBank/DDBJ databases">
        <authorList>
            <person name="Chiriac C."/>
            <person name="Salcher M."/>
            <person name="Ghai R."/>
            <person name="Kavagutti S V."/>
        </authorList>
    </citation>
    <scope>NUCLEOTIDE SEQUENCE</scope>
</reference>
<dbReference type="CDD" id="cd06259">
    <property type="entry name" value="YdcF-like"/>
    <property type="match status" value="1"/>
</dbReference>
<dbReference type="InterPro" id="IPR003848">
    <property type="entry name" value="DUF218"/>
</dbReference>
<dbReference type="InterPro" id="IPR014729">
    <property type="entry name" value="Rossmann-like_a/b/a_fold"/>
</dbReference>
<evidence type="ECO:0000313" key="3">
    <source>
        <dbReference type="EMBL" id="CAB4367263.1"/>
    </source>
</evidence>
<dbReference type="Pfam" id="PF02698">
    <property type="entry name" value="DUF218"/>
    <property type="match status" value="1"/>
</dbReference>
<feature type="transmembrane region" description="Helical" evidence="1">
    <location>
        <begin position="7"/>
        <end position="33"/>
    </location>
</feature>
<keyword evidence="1" id="KW-0472">Membrane</keyword>
<keyword evidence="1" id="KW-1133">Transmembrane helix</keyword>
<dbReference type="Gene3D" id="3.40.50.620">
    <property type="entry name" value="HUPs"/>
    <property type="match status" value="1"/>
</dbReference>
<dbReference type="GO" id="GO:0005886">
    <property type="term" value="C:plasma membrane"/>
    <property type="evidence" value="ECO:0007669"/>
    <property type="project" value="TreeGrafter"/>
</dbReference>
<gene>
    <name evidence="3" type="ORF">UFOPK4179_00042</name>
</gene>
<dbReference type="AlphaFoldDB" id="A0A6J6AEK4"/>
<keyword evidence="1" id="KW-0812">Transmembrane</keyword>
<evidence type="ECO:0000259" key="2">
    <source>
        <dbReference type="Pfam" id="PF02698"/>
    </source>
</evidence>
<dbReference type="InterPro" id="IPR051599">
    <property type="entry name" value="Cell_Envelope_Assoc"/>
</dbReference>